<evidence type="ECO:0000256" key="5">
    <source>
        <dbReference type="ARBA" id="ARBA00023136"/>
    </source>
</evidence>
<comment type="similarity">
    <text evidence="2">Belongs to the autoinducer-2 exporter (AI-2E) (TC 2.A.86) family.</text>
</comment>
<dbReference type="NCBIfam" id="TIGR02872">
    <property type="entry name" value="spore_ytvI"/>
    <property type="match status" value="1"/>
</dbReference>
<reference evidence="7 8" key="1">
    <citation type="submission" date="2021-01" db="EMBL/GenBank/DDBJ databases">
        <title>Genomic Encyclopedia of Type Strains, Phase IV (KMG-IV): sequencing the most valuable type-strain genomes for metagenomic binning, comparative biology and taxonomic classification.</title>
        <authorList>
            <person name="Goeker M."/>
        </authorList>
    </citation>
    <scope>NUCLEOTIDE SEQUENCE [LARGE SCALE GENOMIC DNA]</scope>
    <source>
        <strain evidence="7 8">DSM 25540</strain>
    </source>
</reference>
<feature type="transmembrane region" description="Helical" evidence="6">
    <location>
        <begin position="231"/>
        <end position="248"/>
    </location>
</feature>
<dbReference type="PANTHER" id="PTHR21716:SF68">
    <property type="entry name" value="TRANSPORT PROTEIN YTVI-RELATED"/>
    <property type="match status" value="1"/>
</dbReference>
<dbReference type="Pfam" id="PF01594">
    <property type="entry name" value="AI-2E_transport"/>
    <property type="match status" value="1"/>
</dbReference>
<evidence type="ECO:0000256" key="3">
    <source>
        <dbReference type="ARBA" id="ARBA00022692"/>
    </source>
</evidence>
<keyword evidence="8" id="KW-1185">Reference proteome</keyword>
<dbReference type="RefSeq" id="WP_204699553.1">
    <property type="nucleotide sequence ID" value="NZ_JAFBEC010000017.1"/>
</dbReference>
<evidence type="ECO:0000256" key="2">
    <source>
        <dbReference type="ARBA" id="ARBA00009773"/>
    </source>
</evidence>
<accession>A0ABS2PI58</accession>
<evidence type="ECO:0000256" key="1">
    <source>
        <dbReference type="ARBA" id="ARBA00004141"/>
    </source>
</evidence>
<gene>
    <name evidence="7" type="ORF">JOD17_003912</name>
</gene>
<feature type="transmembrane region" description="Helical" evidence="6">
    <location>
        <begin position="254"/>
        <end position="276"/>
    </location>
</feature>
<dbReference type="PANTHER" id="PTHR21716">
    <property type="entry name" value="TRANSMEMBRANE PROTEIN"/>
    <property type="match status" value="1"/>
</dbReference>
<protein>
    <submittedName>
        <fullName evidence="7">Sporulation integral membrane protein YtvI</fullName>
    </submittedName>
</protein>
<proteinExistence type="inferred from homology"/>
<dbReference type="InterPro" id="IPR002549">
    <property type="entry name" value="AI-2E-like"/>
</dbReference>
<feature type="transmembrane region" description="Helical" evidence="6">
    <location>
        <begin position="12"/>
        <end position="30"/>
    </location>
</feature>
<keyword evidence="4 6" id="KW-1133">Transmembrane helix</keyword>
<comment type="subcellular location">
    <subcellularLocation>
        <location evidence="1">Membrane</location>
        <topology evidence="1">Multi-pass membrane protein</topology>
    </subcellularLocation>
</comment>
<evidence type="ECO:0000313" key="8">
    <source>
        <dbReference type="Proteomes" id="UP000741863"/>
    </source>
</evidence>
<dbReference type="InterPro" id="IPR014227">
    <property type="entry name" value="YtvI-like"/>
</dbReference>
<feature type="transmembrane region" description="Helical" evidence="6">
    <location>
        <begin position="288"/>
        <end position="308"/>
    </location>
</feature>
<feature type="transmembrane region" description="Helical" evidence="6">
    <location>
        <begin position="65"/>
        <end position="91"/>
    </location>
</feature>
<feature type="transmembrane region" description="Helical" evidence="6">
    <location>
        <begin position="328"/>
        <end position="353"/>
    </location>
</feature>
<sequence>MTKEQAFVVARAVGVFIAAIVALLVSAYLFRISYPFVIAAFIAWLFSPLLKVLKIKFKFPSTLASLTTVLIGISVLGGIITGITFLIIYIVQQISDQLPGWIEQGAMQLQQMFNQLILPIWQEMNWFIHNLSGEQQQTLQQGITELGNQVGSILGNFAQSIANGMTNIVSGIPVFLFALIFVILAVYFIGKDIGTMKASLQSRIPVGIQTKFVLFTEQVKTRVWGFIRAQLILMTITTVIVLIGLLVLDVEYAITLALITGLAEILPYLGTGTILIPWGIYSLVTGDIFLGISLLVLYVVVVIVRQSLEPKVLSVSMNLNTLAVLFSLFVGFQVLGVIGLFLGPALLVVLTILKDIGVITEVEQFIRHGFIEETPPDKK</sequence>
<evidence type="ECO:0000313" key="7">
    <source>
        <dbReference type="EMBL" id="MBM7634786.1"/>
    </source>
</evidence>
<dbReference type="Proteomes" id="UP000741863">
    <property type="component" value="Unassembled WGS sequence"/>
</dbReference>
<comment type="caution">
    <text evidence="7">The sequence shown here is derived from an EMBL/GenBank/DDBJ whole genome shotgun (WGS) entry which is preliminary data.</text>
</comment>
<keyword evidence="5 6" id="KW-0472">Membrane</keyword>
<evidence type="ECO:0000256" key="6">
    <source>
        <dbReference type="SAM" id="Phobius"/>
    </source>
</evidence>
<name>A0ABS2PI58_9BACL</name>
<dbReference type="EMBL" id="JAFBEC010000017">
    <property type="protein sequence ID" value="MBM7634786.1"/>
    <property type="molecule type" value="Genomic_DNA"/>
</dbReference>
<organism evidence="7 8">
    <name type="scientific">Geomicrobium sediminis</name>
    <dbReference type="NCBI Taxonomy" id="1347788"/>
    <lineage>
        <taxon>Bacteria</taxon>
        <taxon>Bacillati</taxon>
        <taxon>Bacillota</taxon>
        <taxon>Bacilli</taxon>
        <taxon>Bacillales</taxon>
        <taxon>Geomicrobium</taxon>
    </lineage>
</organism>
<feature type="transmembrane region" description="Helical" evidence="6">
    <location>
        <begin position="168"/>
        <end position="189"/>
    </location>
</feature>
<evidence type="ECO:0000256" key="4">
    <source>
        <dbReference type="ARBA" id="ARBA00022989"/>
    </source>
</evidence>
<feature type="transmembrane region" description="Helical" evidence="6">
    <location>
        <begin position="36"/>
        <end position="53"/>
    </location>
</feature>
<keyword evidence="3 6" id="KW-0812">Transmembrane</keyword>